<keyword evidence="4 5" id="KW-0472">Membrane</keyword>
<evidence type="ECO:0000313" key="7">
    <source>
        <dbReference type="Proteomes" id="UP000230766"/>
    </source>
</evidence>
<evidence type="ECO:0000256" key="5">
    <source>
        <dbReference type="SAM" id="Phobius"/>
    </source>
</evidence>
<keyword evidence="3 5" id="KW-1133">Transmembrane helix</keyword>
<comment type="subcellular location">
    <subcellularLocation>
        <location evidence="1">Membrane</location>
        <topology evidence="1">Multi-pass membrane protein</topology>
    </subcellularLocation>
</comment>
<dbReference type="GO" id="GO:0016020">
    <property type="term" value="C:membrane"/>
    <property type="evidence" value="ECO:0007669"/>
    <property type="project" value="UniProtKB-SubCell"/>
</dbReference>
<name>A0A2M7EBU3_9BACT</name>
<feature type="transmembrane region" description="Helical" evidence="5">
    <location>
        <begin position="70"/>
        <end position="90"/>
    </location>
</feature>
<feature type="transmembrane region" description="Helical" evidence="5">
    <location>
        <begin position="45"/>
        <end position="64"/>
    </location>
</feature>
<feature type="transmembrane region" description="Helical" evidence="5">
    <location>
        <begin position="12"/>
        <end position="33"/>
    </location>
</feature>
<sequence length="107" mass="11438">MAQLVALFGTTPIKYILILIAVDVVLGIIAALLKKDFRLGKLAGFMVKPVLGYILGFAVLEMVAQALPSLAMLVSVAYILILLALIGSILQNLGKMGLKLPAYLLKE</sequence>
<dbReference type="Pfam" id="PF05105">
    <property type="entry name" value="Phage_holin_4_1"/>
    <property type="match status" value="1"/>
</dbReference>
<dbReference type="AlphaFoldDB" id="A0A2M7EBU3"/>
<accession>A0A2M7EBU3</accession>
<protein>
    <recommendedName>
        <fullName evidence="8">Holin</fullName>
    </recommendedName>
</protein>
<comment type="caution">
    <text evidence="6">The sequence shown here is derived from an EMBL/GenBank/DDBJ whole genome shotgun (WGS) entry which is preliminary data.</text>
</comment>
<dbReference type="Proteomes" id="UP000230766">
    <property type="component" value="Unassembled WGS sequence"/>
</dbReference>
<gene>
    <name evidence="6" type="ORF">COS09_00730</name>
</gene>
<dbReference type="InterPro" id="IPR006480">
    <property type="entry name" value="Phage_holin_4_1"/>
</dbReference>
<evidence type="ECO:0000256" key="4">
    <source>
        <dbReference type="ARBA" id="ARBA00023136"/>
    </source>
</evidence>
<evidence type="ECO:0000256" key="2">
    <source>
        <dbReference type="ARBA" id="ARBA00022692"/>
    </source>
</evidence>
<reference evidence="7" key="1">
    <citation type="submission" date="2017-09" db="EMBL/GenBank/DDBJ databases">
        <title>Depth-based differentiation of microbial function through sediment-hosted aquifers and enrichment of novel symbionts in the deep terrestrial subsurface.</title>
        <authorList>
            <person name="Probst A.J."/>
            <person name="Ladd B."/>
            <person name="Jarett J.K."/>
            <person name="Geller-Mcgrath D.E."/>
            <person name="Sieber C.M.K."/>
            <person name="Emerson J.B."/>
            <person name="Anantharaman K."/>
            <person name="Thomas B.C."/>
            <person name="Malmstrom R."/>
            <person name="Stieglmeier M."/>
            <person name="Klingl A."/>
            <person name="Woyke T."/>
            <person name="Ryan C.M."/>
            <person name="Banfield J.F."/>
        </authorList>
    </citation>
    <scope>NUCLEOTIDE SEQUENCE [LARGE SCALE GENOMIC DNA]</scope>
</reference>
<evidence type="ECO:0000313" key="6">
    <source>
        <dbReference type="EMBL" id="PIV65203.1"/>
    </source>
</evidence>
<evidence type="ECO:0008006" key="8">
    <source>
        <dbReference type="Google" id="ProtNLM"/>
    </source>
</evidence>
<proteinExistence type="predicted"/>
<keyword evidence="2 5" id="KW-0812">Transmembrane</keyword>
<organism evidence="6 7">
    <name type="scientific">Candidatus Nealsonbacteria bacterium CG01_land_8_20_14_3_00_12</name>
    <dbReference type="NCBI Taxonomy" id="1974697"/>
    <lineage>
        <taxon>Bacteria</taxon>
        <taxon>Candidatus Nealsoniibacteriota</taxon>
    </lineage>
</organism>
<dbReference type="EMBL" id="PETJ01000019">
    <property type="protein sequence ID" value="PIV65203.1"/>
    <property type="molecule type" value="Genomic_DNA"/>
</dbReference>
<evidence type="ECO:0000256" key="3">
    <source>
        <dbReference type="ARBA" id="ARBA00022989"/>
    </source>
</evidence>
<evidence type="ECO:0000256" key="1">
    <source>
        <dbReference type="ARBA" id="ARBA00004141"/>
    </source>
</evidence>